<gene>
    <name evidence="1" type="ORF">FR698_09060</name>
</gene>
<dbReference type="EMBL" id="VPFL01000011">
    <property type="protein sequence ID" value="TXF11706.1"/>
    <property type="molecule type" value="Genomic_DNA"/>
</dbReference>
<sequence>MILHLLVSDLFGFDAADGASFAELELPSLERLLSRGRWQPAEPLALEAWLCRAFGVARQQDWPVAPLTLRLDGGTPGGAYWLRADPVHLQVQQDRVILADSGTFEIGQPEADVLTDTLNRHFEAEGLVFYPMRPDRWYVRLDAPPRLQTHPVTDVAGRDVDAFLPVGEDAGNWQRRLTEIQMLLHEHPLNLEREAAGRLPVNSVWLWGGGRDPAPPQSAYTAVYARDPLARALALAAGIPARPLPASAREWLARVREEQALVVLDALRGAVQYGDTRGFREGLAMLESEWFSPLEAALENSSLERLLLAPVPAPARVEVAGSDLRKFWRLRKGLGMWAARAVRG</sequence>
<accession>A0A5C7EHI1</accession>
<evidence type="ECO:0000313" key="1">
    <source>
        <dbReference type="EMBL" id="TXF11706.1"/>
    </source>
</evidence>
<organism evidence="1 2">
    <name type="scientific">Pelomicrobium methylotrophicum</name>
    <dbReference type="NCBI Taxonomy" id="2602750"/>
    <lineage>
        <taxon>Bacteria</taxon>
        <taxon>Pseudomonadati</taxon>
        <taxon>Pseudomonadota</taxon>
        <taxon>Hydrogenophilia</taxon>
        <taxon>Hydrogenophilia incertae sedis</taxon>
        <taxon>Pelomicrobium</taxon>
    </lineage>
</organism>
<evidence type="ECO:0000313" key="2">
    <source>
        <dbReference type="Proteomes" id="UP000321201"/>
    </source>
</evidence>
<dbReference type="OrthoDB" id="5295974at2"/>
<dbReference type="PIRSF" id="PIRSF015283">
    <property type="entry name" value="Regulatory_RpfE"/>
    <property type="match status" value="1"/>
</dbReference>
<dbReference type="Proteomes" id="UP000321201">
    <property type="component" value="Unassembled WGS sequence"/>
</dbReference>
<comment type="caution">
    <text evidence="1">The sequence shown here is derived from an EMBL/GenBank/DDBJ whole genome shotgun (WGS) entry which is preliminary data.</text>
</comment>
<protein>
    <recommendedName>
        <fullName evidence="3">Cofactor-independent phosphoglycerate mutase</fullName>
    </recommendedName>
</protein>
<evidence type="ECO:0008006" key="3">
    <source>
        <dbReference type="Google" id="ProtNLM"/>
    </source>
</evidence>
<dbReference type="GO" id="GO:0004619">
    <property type="term" value="F:phosphoglycerate mutase activity"/>
    <property type="evidence" value="ECO:0007669"/>
    <property type="project" value="InterPro"/>
</dbReference>
<proteinExistence type="predicted"/>
<dbReference type="InterPro" id="IPR016631">
    <property type="entry name" value="Regulatory_RpfE"/>
</dbReference>
<keyword evidence="2" id="KW-1185">Reference proteome</keyword>
<name>A0A5C7EHI1_9PROT</name>
<dbReference type="RefSeq" id="WP_147799877.1">
    <property type="nucleotide sequence ID" value="NZ_VPFL01000011.1"/>
</dbReference>
<dbReference type="AlphaFoldDB" id="A0A5C7EHI1"/>
<reference evidence="1 2" key="1">
    <citation type="submission" date="2019-08" db="EMBL/GenBank/DDBJ databases">
        <title>Pelomicrobium methylotrophicum gen. nov., sp. nov. a moderately thermophilic, facultatively anaerobic, lithoautotrophic and methylotrophic bacterium isolated from a terrestrial mud volcano.</title>
        <authorList>
            <person name="Slobodkina G.B."/>
            <person name="Merkel A.Y."/>
            <person name="Slobodkin A.I."/>
        </authorList>
    </citation>
    <scope>NUCLEOTIDE SEQUENCE [LARGE SCALE GENOMIC DNA]</scope>
    <source>
        <strain evidence="1 2">SM250</strain>
    </source>
</reference>
<dbReference type="InParanoid" id="A0A5C7EHI1"/>